<dbReference type="GO" id="GO:0140662">
    <property type="term" value="F:ATP-dependent protein folding chaperone"/>
    <property type="evidence" value="ECO:0007669"/>
    <property type="project" value="InterPro"/>
</dbReference>
<dbReference type="Gene3D" id="1.20.1270.10">
    <property type="match status" value="1"/>
</dbReference>
<reference evidence="4 5" key="1">
    <citation type="submission" date="2021-02" db="EMBL/GenBank/DDBJ databases">
        <title>Porcisia hertigi Genome sequencing and assembly.</title>
        <authorList>
            <person name="Almutairi H."/>
            <person name="Gatherer D."/>
        </authorList>
    </citation>
    <scope>NUCLEOTIDE SEQUENCE [LARGE SCALE GENOMIC DNA]</scope>
    <source>
        <strain evidence="4 5">C119</strain>
    </source>
</reference>
<keyword evidence="2" id="KW-0067">ATP-binding</keyword>
<dbReference type="GO" id="GO:0005524">
    <property type="term" value="F:ATP binding"/>
    <property type="evidence" value="ECO:0007669"/>
    <property type="project" value="UniProtKB-KW"/>
</dbReference>
<evidence type="ECO:0000256" key="3">
    <source>
        <dbReference type="SAM" id="MobiDB-lite"/>
    </source>
</evidence>
<dbReference type="Pfam" id="PF00012">
    <property type="entry name" value="HSP70"/>
    <property type="match status" value="1"/>
</dbReference>
<evidence type="ECO:0000256" key="2">
    <source>
        <dbReference type="ARBA" id="ARBA00022840"/>
    </source>
</evidence>
<dbReference type="KEGG" id="phet:94290221"/>
<dbReference type="PANTHER" id="PTHR45639">
    <property type="entry name" value="HSC70CB, ISOFORM G-RELATED"/>
    <property type="match status" value="1"/>
</dbReference>
<keyword evidence="1" id="KW-0547">Nucleotide-binding</keyword>
<feature type="compositionally biased region" description="Low complexity" evidence="3">
    <location>
        <begin position="102"/>
        <end position="123"/>
    </location>
</feature>
<sequence length="130" mass="14284">MVQEAQKFADEDKANSERIEARNTLENFTFSMRATLDDPEVQNGVSQEDRQKIQAAVSVASNWLESNQEATKEEYMAQAKAIESVAHPILSEFYKKRVMEAPPSEGAAAAQQQAEGDAAPGGEPHTEDVD</sequence>
<dbReference type="InterPro" id="IPR013126">
    <property type="entry name" value="Hsp_70_fam"/>
</dbReference>
<evidence type="ECO:0000256" key="1">
    <source>
        <dbReference type="ARBA" id="ARBA00022741"/>
    </source>
</evidence>
<dbReference type="GO" id="GO:0030968">
    <property type="term" value="P:endoplasmic reticulum unfolded protein response"/>
    <property type="evidence" value="ECO:0007669"/>
    <property type="project" value="TreeGrafter"/>
</dbReference>
<keyword evidence="5" id="KW-1185">Reference proteome</keyword>
<accession>A0A836INI6</accession>
<organism evidence="4 5">
    <name type="scientific">Porcisia hertigi</name>
    <dbReference type="NCBI Taxonomy" id="2761500"/>
    <lineage>
        <taxon>Eukaryota</taxon>
        <taxon>Discoba</taxon>
        <taxon>Euglenozoa</taxon>
        <taxon>Kinetoplastea</taxon>
        <taxon>Metakinetoplastina</taxon>
        <taxon>Trypanosomatida</taxon>
        <taxon>Trypanosomatidae</taxon>
        <taxon>Leishmaniinae</taxon>
        <taxon>Porcisia</taxon>
    </lineage>
</organism>
<dbReference type="PANTHER" id="PTHR45639:SF34">
    <property type="entry name" value="CHAPERONE PROTEIN DNAK"/>
    <property type="match status" value="1"/>
</dbReference>
<evidence type="ECO:0000313" key="5">
    <source>
        <dbReference type="Proteomes" id="UP000674318"/>
    </source>
</evidence>
<evidence type="ECO:0008006" key="6">
    <source>
        <dbReference type="Google" id="ProtNLM"/>
    </source>
</evidence>
<dbReference type="OrthoDB" id="278002at2759"/>
<dbReference type="RefSeq" id="XP_067756328.1">
    <property type="nucleotide sequence ID" value="XM_067900144.1"/>
</dbReference>
<comment type="caution">
    <text evidence="4">The sequence shown here is derived from an EMBL/GenBank/DDBJ whole genome shotgun (WGS) entry which is preliminary data.</text>
</comment>
<evidence type="ECO:0000313" key="4">
    <source>
        <dbReference type="EMBL" id="KAG5501881.1"/>
    </source>
</evidence>
<dbReference type="SUPFAM" id="SSF100934">
    <property type="entry name" value="Heat shock protein 70kD (HSP70), C-terminal subdomain"/>
    <property type="match status" value="1"/>
</dbReference>
<dbReference type="Proteomes" id="UP000674318">
    <property type="component" value="Unassembled WGS sequence"/>
</dbReference>
<name>A0A836INI6_9TRYP</name>
<gene>
    <name evidence="4" type="ORF">JKF63_04151</name>
</gene>
<dbReference type="InterPro" id="IPR029048">
    <property type="entry name" value="HSP70_C_sf"/>
</dbReference>
<proteinExistence type="predicted"/>
<dbReference type="EMBL" id="JAFJZO010000026">
    <property type="protein sequence ID" value="KAG5501881.1"/>
    <property type="molecule type" value="Genomic_DNA"/>
</dbReference>
<dbReference type="GO" id="GO:0034663">
    <property type="term" value="C:endoplasmic reticulum chaperone complex"/>
    <property type="evidence" value="ECO:0007669"/>
    <property type="project" value="TreeGrafter"/>
</dbReference>
<feature type="region of interest" description="Disordered" evidence="3">
    <location>
        <begin position="102"/>
        <end position="130"/>
    </location>
</feature>
<dbReference type="GeneID" id="94290221"/>
<dbReference type="AlphaFoldDB" id="A0A836INI6"/>
<protein>
    <recommendedName>
        <fullName evidence="6">Heat shock protein 70</fullName>
    </recommendedName>
</protein>